<dbReference type="SUPFAM" id="SSF56672">
    <property type="entry name" value="DNA/RNA polymerases"/>
    <property type="match status" value="1"/>
</dbReference>
<dbReference type="Proteomes" id="UP000257109">
    <property type="component" value="Unassembled WGS sequence"/>
</dbReference>
<dbReference type="InterPro" id="IPR043502">
    <property type="entry name" value="DNA/RNA_pol_sf"/>
</dbReference>
<gene>
    <name evidence="1" type="ORF">CR513_50061</name>
</gene>
<name>A0A371EXD3_MUCPR</name>
<dbReference type="Gene3D" id="3.30.70.270">
    <property type="match status" value="1"/>
</dbReference>
<comment type="caution">
    <text evidence="1">The sequence shown here is derived from an EMBL/GenBank/DDBJ whole genome shotgun (WGS) entry which is preliminary data.</text>
</comment>
<reference evidence="1" key="1">
    <citation type="submission" date="2018-05" db="EMBL/GenBank/DDBJ databases">
        <title>Draft genome of Mucuna pruriens seed.</title>
        <authorList>
            <person name="Nnadi N.E."/>
            <person name="Vos R."/>
            <person name="Hasami M.H."/>
            <person name="Devisetty U.K."/>
            <person name="Aguiy J.C."/>
        </authorList>
    </citation>
    <scope>NUCLEOTIDE SEQUENCE [LARGE SCALE GENOMIC DNA]</scope>
    <source>
        <strain evidence="1">JCA_2017</strain>
    </source>
</reference>
<dbReference type="EMBL" id="QJKJ01011611">
    <property type="protein sequence ID" value="RDX70671.1"/>
    <property type="molecule type" value="Genomic_DNA"/>
</dbReference>
<dbReference type="Gene3D" id="3.10.10.10">
    <property type="entry name" value="HIV Type 1 Reverse Transcriptase, subunit A, domain 1"/>
    <property type="match status" value="1"/>
</dbReference>
<dbReference type="OrthoDB" id="1434496at2759"/>
<dbReference type="STRING" id="157652.A0A371EXD3"/>
<proteinExistence type="predicted"/>
<evidence type="ECO:0000313" key="2">
    <source>
        <dbReference type="Proteomes" id="UP000257109"/>
    </source>
</evidence>
<dbReference type="InterPro" id="IPR043128">
    <property type="entry name" value="Rev_trsase/Diguanyl_cyclase"/>
</dbReference>
<organism evidence="1 2">
    <name type="scientific">Mucuna pruriens</name>
    <name type="common">Velvet bean</name>
    <name type="synonym">Dolichos pruriens</name>
    <dbReference type="NCBI Taxonomy" id="157652"/>
    <lineage>
        <taxon>Eukaryota</taxon>
        <taxon>Viridiplantae</taxon>
        <taxon>Streptophyta</taxon>
        <taxon>Embryophyta</taxon>
        <taxon>Tracheophyta</taxon>
        <taxon>Spermatophyta</taxon>
        <taxon>Magnoliopsida</taxon>
        <taxon>eudicotyledons</taxon>
        <taxon>Gunneridae</taxon>
        <taxon>Pentapetalae</taxon>
        <taxon>rosids</taxon>
        <taxon>fabids</taxon>
        <taxon>Fabales</taxon>
        <taxon>Fabaceae</taxon>
        <taxon>Papilionoideae</taxon>
        <taxon>50 kb inversion clade</taxon>
        <taxon>NPAAA clade</taxon>
        <taxon>indigoferoid/millettioid clade</taxon>
        <taxon>Phaseoleae</taxon>
        <taxon>Mucuna</taxon>
    </lineage>
</organism>
<accession>A0A371EXD3</accession>
<dbReference type="PANTHER" id="PTHR24559:SF457">
    <property type="entry name" value="RNA-DIRECTED DNA POLYMERASE HOMOLOG"/>
    <property type="match status" value="1"/>
</dbReference>
<sequence length="114" mass="13375">MPRLDSAIVEHKLPLRRIKHDVSLKVKEEIQIQFEAVPVLKKDGKVRMCVHYRDLNRANPKGDFPLPHIDVLVDKTTQHSYFSFMDGFSRYNQIKMALEDMEKQPSSRSRNILL</sequence>
<protein>
    <recommendedName>
        <fullName evidence="3">Reverse transcriptase domain-containing protein</fullName>
    </recommendedName>
</protein>
<feature type="non-terminal residue" evidence="1">
    <location>
        <position position="1"/>
    </location>
</feature>
<evidence type="ECO:0000313" key="1">
    <source>
        <dbReference type="EMBL" id="RDX70671.1"/>
    </source>
</evidence>
<dbReference type="PANTHER" id="PTHR24559">
    <property type="entry name" value="TRANSPOSON TY3-I GAG-POL POLYPROTEIN"/>
    <property type="match status" value="1"/>
</dbReference>
<keyword evidence="2" id="KW-1185">Reference proteome</keyword>
<evidence type="ECO:0008006" key="3">
    <source>
        <dbReference type="Google" id="ProtNLM"/>
    </source>
</evidence>
<dbReference type="InterPro" id="IPR053134">
    <property type="entry name" value="RNA-dir_DNA_polymerase"/>
</dbReference>
<dbReference type="AlphaFoldDB" id="A0A371EXD3"/>